<dbReference type="InterPro" id="IPR016181">
    <property type="entry name" value="Acyl_CoA_acyltransferase"/>
</dbReference>
<dbReference type="GO" id="GO:0102971">
    <property type="term" value="F:phosphinothricin N-acetyltransferase activity"/>
    <property type="evidence" value="ECO:0007669"/>
    <property type="project" value="UniProtKB-EC"/>
</dbReference>
<feature type="domain" description="N-acetyltransferase" evidence="1">
    <location>
        <begin position="1"/>
        <end position="110"/>
    </location>
</feature>
<dbReference type="InterPro" id="IPR052742">
    <property type="entry name" value="Mito_N-acetyltransferase"/>
</dbReference>
<evidence type="ECO:0000313" key="3">
    <source>
        <dbReference type="Proteomes" id="UP000254651"/>
    </source>
</evidence>
<dbReference type="InterPro" id="IPR000182">
    <property type="entry name" value="GNAT_dom"/>
</dbReference>
<proteinExistence type="predicted"/>
<dbReference type="PANTHER" id="PTHR43138">
    <property type="entry name" value="ACETYLTRANSFERASE, GNAT FAMILY"/>
    <property type="match status" value="1"/>
</dbReference>
<sequence>MLKNDGGEILGWGSFSDYYPREAYHISAEISIYVRRDMRGVGVGKILLYDMLERAPALGIRNVLAVIFAHNHASLRLFYNAGFQEWGRLPQVCDLAGEAADIVILGKKIMA</sequence>
<gene>
    <name evidence="2" type="primary">ywnH_2</name>
    <name evidence="2" type="ORF">NCTC10295_00109</name>
</gene>
<dbReference type="EC" id="2.3.1.183" evidence="2"/>
<name>A0A378UDD8_BERDE</name>
<dbReference type="Gene3D" id="3.40.630.30">
    <property type="match status" value="1"/>
</dbReference>
<accession>A0A378UDD8</accession>
<dbReference type="AlphaFoldDB" id="A0A378UDD8"/>
<dbReference type="Proteomes" id="UP000254651">
    <property type="component" value="Unassembled WGS sequence"/>
</dbReference>
<keyword evidence="3" id="KW-1185">Reference proteome</keyword>
<dbReference type="EMBL" id="UGQS01000001">
    <property type="protein sequence ID" value="STZ75386.1"/>
    <property type="molecule type" value="Genomic_DNA"/>
</dbReference>
<dbReference type="PANTHER" id="PTHR43138:SF1">
    <property type="entry name" value="N-ACETYLTRANSFERASE ACA1"/>
    <property type="match status" value="1"/>
</dbReference>
<evidence type="ECO:0000259" key="1">
    <source>
        <dbReference type="PROSITE" id="PS51186"/>
    </source>
</evidence>
<dbReference type="CDD" id="cd04301">
    <property type="entry name" value="NAT_SF"/>
    <property type="match status" value="1"/>
</dbReference>
<keyword evidence="2" id="KW-0012">Acyltransferase</keyword>
<dbReference type="SUPFAM" id="SSF55729">
    <property type="entry name" value="Acyl-CoA N-acyltransferases (Nat)"/>
    <property type="match status" value="1"/>
</dbReference>
<organism evidence="2 3">
    <name type="scientific">Bergeriella denitrificans</name>
    <name type="common">Neisseria denitrificans</name>
    <dbReference type="NCBI Taxonomy" id="494"/>
    <lineage>
        <taxon>Bacteria</taxon>
        <taxon>Pseudomonadati</taxon>
        <taxon>Pseudomonadota</taxon>
        <taxon>Betaproteobacteria</taxon>
        <taxon>Neisseriales</taxon>
        <taxon>Neisseriaceae</taxon>
        <taxon>Bergeriella</taxon>
    </lineage>
</organism>
<dbReference type="Pfam" id="PF00583">
    <property type="entry name" value="Acetyltransf_1"/>
    <property type="match status" value="1"/>
</dbReference>
<protein>
    <submittedName>
        <fullName evidence="2">Phosphinothricin acetyltransferase YwnH</fullName>
        <ecNumber evidence="2">2.3.1.183</ecNumber>
    </submittedName>
</protein>
<evidence type="ECO:0000313" key="2">
    <source>
        <dbReference type="EMBL" id="STZ75386.1"/>
    </source>
</evidence>
<keyword evidence="2" id="KW-0808">Transferase</keyword>
<dbReference type="PROSITE" id="PS51186">
    <property type="entry name" value="GNAT"/>
    <property type="match status" value="1"/>
</dbReference>
<reference evidence="2 3" key="1">
    <citation type="submission" date="2018-06" db="EMBL/GenBank/DDBJ databases">
        <authorList>
            <consortium name="Pathogen Informatics"/>
            <person name="Doyle S."/>
        </authorList>
    </citation>
    <scope>NUCLEOTIDE SEQUENCE [LARGE SCALE GENOMIC DNA]</scope>
    <source>
        <strain evidence="2 3">NCTC10295</strain>
    </source>
</reference>